<dbReference type="Proteomes" id="UP001497457">
    <property type="component" value="Chromosome 10rd"/>
</dbReference>
<dbReference type="AlphaFoldDB" id="A0ABC8VJ71"/>
<organism evidence="4 5">
    <name type="scientific">Urochloa decumbens</name>
    <dbReference type="NCBI Taxonomy" id="240449"/>
    <lineage>
        <taxon>Eukaryota</taxon>
        <taxon>Viridiplantae</taxon>
        <taxon>Streptophyta</taxon>
        <taxon>Embryophyta</taxon>
        <taxon>Tracheophyta</taxon>
        <taxon>Spermatophyta</taxon>
        <taxon>Magnoliopsida</taxon>
        <taxon>Liliopsida</taxon>
        <taxon>Poales</taxon>
        <taxon>Poaceae</taxon>
        <taxon>PACMAD clade</taxon>
        <taxon>Panicoideae</taxon>
        <taxon>Panicodae</taxon>
        <taxon>Paniceae</taxon>
        <taxon>Melinidinae</taxon>
        <taxon>Urochloa</taxon>
    </lineage>
</organism>
<protein>
    <submittedName>
        <fullName evidence="4">Uncharacterized protein</fullName>
    </submittedName>
</protein>
<keyword evidence="1 2" id="KW-0175">Coiled coil</keyword>
<evidence type="ECO:0000256" key="1">
    <source>
        <dbReference type="ARBA" id="ARBA00023054"/>
    </source>
</evidence>
<feature type="region of interest" description="Disordered" evidence="3">
    <location>
        <begin position="63"/>
        <end position="85"/>
    </location>
</feature>
<evidence type="ECO:0000313" key="5">
    <source>
        <dbReference type="Proteomes" id="UP001497457"/>
    </source>
</evidence>
<evidence type="ECO:0000313" key="4">
    <source>
        <dbReference type="EMBL" id="CAL4891923.1"/>
    </source>
</evidence>
<dbReference type="PANTHER" id="PTHR32083:SF48">
    <property type="entry name" value="TRANS-GOLGI NETWORK-LOCALIZED SYP41-INTERACTING PROTEIN 1"/>
    <property type="match status" value="1"/>
</dbReference>
<dbReference type="EMBL" id="OZ075120">
    <property type="protein sequence ID" value="CAL4891923.1"/>
    <property type="molecule type" value="Genomic_DNA"/>
</dbReference>
<gene>
    <name evidence="4" type="ORF">URODEC1_LOCUS4036</name>
</gene>
<accession>A0ABC8VJ71</accession>
<reference evidence="4 5" key="2">
    <citation type="submission" date="2024-10" db="EMBL/GenBank/DDBJ databases">
        <authorList>
            <person name="Ryan C."/>
        </authorList>
    </citation>
    <scope>NUCLEOTIDE SEQUENCE [LARGE SCALE GENOMIC DNA]</scope>
</reference>
<reference evidence="5" key="1">
    <citation type="submission" date="2024-06" db="EMBL/GenBank/DDBJ databases">
        <authorList>
            <person name="Ryan C."/>
        </authorList>
    </citation>
    <scope>NUCLEOTIDE SEQUENCE [LARGE SCALE GENOMIC DNA]</scope>
</reference>
<feature type="coiled-coil region" evidence="2">
    <location>
        <begin position="493"/>
        <end position="639"/>
    </location>
</feature>
<feature type="coiled-coil region" evidence="2">
    <location>
        <begin position="419"/>
        <end position="467"/>
    </location>
</feature>
<dbReference type="Gene3D" id="1.10.287.1490">
    <property type="match status" value="2"/>
</dbReference>
<keyword evidence="5" id="KW-1185">Reference proteome</keyword>
<name>A0ABC8VJ71_9POAL</name>
<dbReference type="PANTHER" id="PTHR32083">
    <property type="entry name" value="CILIA AND FLAGELLA-ASSOCIATED PROTEIN 58-RELATED"/>
    <property type="match status" value="1"/>
</dbReference>
<evidence type="ECO:0000256" key="2">
    <source>
        <dbReference type="SAM" id="Coils"/>
    </source>
</evidence>
<evidence type="ECO:0000256" key="3">
    <source>
        <dbReference type="SAM" id="MobiDB-lite"/>
    </source>
</evidence>
<proteinExistence type="predicted"/>
<sequence>MSSSTSASFQNNSWFEDLFADDRVRTLSHQVSTLQDKVWELERKNTQLLGDKGKLEKQLEDTKAAARAVTSEKEEAERSLKGENEKLRSEVLAAEEKYSQSEAEVEKLKKELCALVEANEAAMKAFDAEKAEMMLEAEDLRRRVDELQSSKDFMEGENEKLQSEVLAAEQKYSLAEVEIEKLKMELSTLMEAKEAAARAFDAQNTENMKELEDLKRKLEEIQTNKDLVEAENDKLRSEVLLLEEKCSQSAADVKCQKLILATLVEAKEAAAKAFDAEKVEMMKELDNLKRKIEEIQASKDLVESKNDELRSEILAAEHKHNLFEEEVKSLKMELEALAVAKEAAAKVFDVEKEEILKELDGLKKKVEEIQANKDLVAGENDKLRKEILTSVQKQSMFEAQANNLKMELTALVEAKESAAKAFDAEKAKFMKELEGLKKKVEEIQTKKDLVEGEKDKLRLEILIAEQKHSMSQLEVKRLKMELGALAEEKETFVRSFDAEKAKIRKEAEDLKRKIEGIQVSKEAAEKALHDKDAEVYRLSAELVNIRVSLSQLQASYDGLDAKHSRLNEENNSVQNALDVEKVEARKLKSKIEELENYNAEKDGENKKLKATLEEKKSEIDALGKDIAQLHLAVAEAQEKSKGSILSCLSSYRSK</sequence>
<feature type="coiled-coil region" evidence="2">
    <location>
        <begin position="271"/>
        <end position="386"/>
    </location>
</feature>